<reference evidence="5" key="3">
    <citation type="journal article" date="2019" name="Int. J. Syst. Evol. Microbiol.">
        <title>The Global Catalogue of Microorganisms (GCM) 10K type strain sequencing project: providing services to taxonomists for standard genome sequencing and annotation.</title>
        <authorList>
            <consortium name="The Broad Institute Genomics Platform"/>
            <consortium name="The Broad Institute Genome Sequencing Center for Infectious Disease"/>
            <person name="Wu L."/>
            <person name="Ma J."/>
        </authorList>
    </citation>
    <scope>NUCLEOTIDE SEQUENCE [LARGE SCALE GENOMIC DNA]</scope>
    <source>
        <strain evidence="5">CCM 4175</strain>
    </source>
</reference>
<proteinExistence type="predicted"/>
<evidence type="ECO:0000313" key="3">
    <source>
        <dbReference type="EMBL" id="SNW00559.1"/>
    </source>
</evidence>
<keyword evidence="1" id="KW-0472">Membrane</keyword>
<gene>
    <name evidence="2" type="ORF">GCM10007183_17140</name>
    <name evidence="3" type="ORF">SAMEA4412661_00481</name>
</gene>
<dbReference type="Proteomes" id="UP000243706">
    <property type="component" value="Chromosome 1"/>
</dbReference>
<dbReference type="EMBL" id="LT906464">
    <property type="protein sequence ID" value="SNW00559.1"/>
    <property type="molecule type" value="Genomic_DNA"/>
</dbReference>
<accession>A0A240BYI4</accession>
<reference evidence="2" key="4">
    <citation type="submission" date="2024-05" db="EMBL/GenBank/DDBJ databases">
        <authorList>
            <person name="Sun Q."/>
            <person name="Sedlacek I."/>
        </authorList>
    </citation>
    <scope>NUCLEOTIDE SEQUENCE</scope>
    <source>
        <strain evidence="2">CCM 4175</strain>
    </source>
</reference>
<organism evidence="3 4">
    <name type="scientific">Staphylococcus muscae</name>
    <dbReference type="NCBI Taxonomy" id="1294"/>
    <lineage>
        <taxon>Bacteria</taxon>
        <taxon>Bacillati</taxon>
        <taxon>Bacillota</taxon>
        <taxon>Bacilli</taxon>
        <taxon>Bacillales</taxon>
        <taxon>Staphylococcaceae</taxon>
        <taxon>Staphylococcus</taxon>
    </lineage>
</organism>
<feature type="transmembrane region" description="Helical" evidence="1">
    <location>
        <begin position="6"/>
        <end position="29"/>
    </location>
</feature>
<reference evidence="3 4" key="2">
    <citation type="submission" date="2017-06" db="EMBL/GenBank/DDBJ databases">
        <authorList>
            <consortium name="Pathogen Informatics"/>
        </authorList>
    </citation>
    <scope>NUCLEOTIDE SEQUENCE [LARGE SCALE GENOMIC DNA]</scope>
    <source>
        <strain evidence="3 4">NCTC13833</strain>
    </source>
</reference>
<name>A0A240BYI4_9STAP</name>
<evidence type="ECO:0000313" key="2">
    <source>
        <dbReference type="EMBL" id="GGA93476.1"/>
    </source>
</evidence>
<keyword evidence="5" id="KW-1185">Reference proteome</keyword>
<dbReference type="Proteomes" id="UP000652995">
    <property type="component" value="Unassembled WGS sequence"/>
</dbReference>
<protein>
    <submittedName>
        <fullName evidence="3">Uncharacterized protein</fullName>
    </submittedName>
</protein>
<evidence type="ECO:0000313" key="4">
    <source>
        <dbReference type="Proteomes" id="UP000243706"/>
    </source>
</evidence>
<keyword evidence="1" id="KW-1133">Transmembrane helix</keyword>
<reference evidence="2" key="1">
    <citation type="journal article" date="2014" name="Int. J. Syst. Evol. Microbiol.">
        <title>Complete genome of a new Firmicutes species belonging to the dominant human colonic microbiota ('Ruminococcus bicirculans') reveals two chromosomes and a selective capacity to utilize plant glucans.</title>
        <authorList>
            <consortium name="NISC Comparative Sequencing Program"/>
            <person name="Wegmann U."/>
            <person name="Louis P."/>
            <person name="Goesmann A."/>
            <person name="Henrissat B."/>
            <person name="Duncan S.H."/>
            <person name="Flint H.J."/>
        </authorList>
    </citation>
    <scope>NUCLEOTIDE SEQUENCE</scope>
    <source>
        <strain evidence="2">CCM 4175</strain>
    </source>
</reference>
<evidence type="ECO:0000313" key="5">
    <source>
        <dbReference type="Proteomes" id="UP000652995"/>
    </source>
</evidence>
<dbReference type="KEGG" id="smus:C7J88_09510"/>
<evidence type="ECO:0000256" key="1">
    <source>
        <dbReference type="SAM" id="Phobius"/>
    </source>
</evidence>
<keyword evidence="1" id="KW-0812">Transmembrane</keyword>
<dbReference type="EMBL" id="BMCB01000010">
    <property type="protein sequence ID" value="GGA93476.1"/>
    <property type="molecule type" value="Genomic_DNA"/>
</dbReference>
<sequence length="59" mass="6500">MRQELIAYVMVVAISAILSTVMIFGGAYFTTLIASVLISSAVTYHSTHYVLNELKKTEC</sequence>
<dbReference type="AlphaFoldDB" id="A0A240BYI4"/>
<dbReference type="RefSeq" id="WP_095115703.1">
    <property type="nucleotide sequence ID" value="NZ_BMCB01000010.1"/>
</dbReference>